<reference evidence="2 3" key="1">
    <citation type="submission" date="2018-08" db="EMBL/GenBank/DDBJ databases">
        <title>Sequencing the genomes of 1000 actinobacteria strains.</title>
        <authorList>
            <person name="Klenk H.-P."/>
        </authorList>
    </citation>
    <scope>NUCLEOTIDE SEQUENCE [LARGE SCALE GENOMIC DNA]</scope>
    <source>
        <strain evidence="2 3">DSM 44099</strain>
    </source>
</reference>
<dbReference type="PROSITE" id="PS51257">
    <property type="entry name" value="PROKAR_LIPOPROTEIN"/>
    <property type="match status" value="1"/>
</dbReference>
<dbReference type="RefSeq" id="WP_147315614.1">
    <property type="nucleotide sequence ID" value="NZ_BONB01000002.1"/>
</dbReference>
<dbReference type="OrthoDB" id="4239773at2"/>
<dbReference type="EMBL" id="QUMQ01000001">
    <property type="protein sequence ID" value="REF99400.1"/>
    <property type="molecule type" value="Genomic_DNA"/>
</dbReference>
<evidence type="ECO:0000313" key="3">
    <source>
        <dbReference type="Proteomes" id="UP000256913"/>
    </source>
</evidence>
<sequence length="485" mass="50778">MSRLRGRIRVLAVGVLVAVTAAGCLSMPDPPTLLNPQGPLVELSRSALPVPPDAKGEWPLFVPQLGLIGAGDRVARIGRDGKPLWIAILPAAFALTNPGPGGHSAFISAGGRALIVLGGGREPSAVLVLGLHDGAEWWRAALPDPPRGGHVHVSSQEPIGTGEALFVSTCGPGGCDVLSLNEWQGTKQGSWRVPGVTWMLGVTDPGTGTDFAASRDGPNPFVVYGGPGARLVFALTADPPVTADVVADWTVQIGSKPNAPIAYVMRTEHRTVAVTAPVDASCAAVAYGLAMSSSDTLLEDRPPRKGLNQAEQLVVWSQPFVWDDPRADRDAHGCRHDSDLPPLLGRDPVLPDKAGAMVIDEYTGRVAYRLSPGEHPVGGGTTWDGRGYRTGDGADARALGLPGPTHIRPWALDQSVVATADGISLHDSRSGRTLWHVPEARRAMVIDGDRLVLLTTTELIVVGPEKAGPSRDPRLAGGAQAVPIL</sequence>
<gene>
    <name evidence="2" type="ORF">DFJ67_5436</name>
</gene>
<evidence type="ECO:0000256" key="1">
    <source>
        <dbReference type="SAM" id="MobiDB-lite"/>
    </source>
</evidence>
<organism evidence="2 3">
    <name type="scientific">Asanoa ferruginea</name>
    <dbReference type="NCBI Taxonomy" id="53367"/>
    <lineage>
        <taxon>Bacteria</taxon>
        <taxon>Bacillati</taxon>
        <taxon>Actinomycetota</taxon>
        <taxon>Actinomycetes</taxon>
        <taxon>Micromonosporales</taxon>
        <taxon>Micromonosporaceae</taxon>
        <taxon>Asanoa</taxon>
    </lineage>
</organism>
<protein>
    <submittedName>
        <fullName evidence="2">Uncharacterized protein</fullName>
    </submittedName>
</protein>
<feature type="region of interest" description="Disordered" evidence="1">
    <location>
        <begin position="465"/>
        <end position="485"/>
    </location>
</feature>
<evidence type="ECO:0000313" key="2">
    <source>
        <dbReference type="EMBL" id="REF99400.1"/>
    </source>
</evidence>
<keyword evidence="3" id="KW-1185">Reference proteome</keyword>
<accession>A0A3D9ZZW3</accession>
<comment type="caution">
    <text evidence="2">The sequence shown here is derived from an EMBL/GenBank/DDBJ whole genome shotgun (WGS) entry which is preliminary data.</text>
</comment>
<dbReference type="Proteomes" id="UP000256913">
    <property type="component" value="Unassembled WGS sequence"/>
</dbReference>
<proteinExistence type="predicted"/>
<dbReference type="AlphaFoldDB" id="A0A3D9ZZW3"/>
<name>A0A3D9ZZW3_9ACTN</name>